<keyword evidence="4 5" id="KW-0975">Bacterial flagellum</keyword>
<evidence type="ECO:0000313" key="11">
    <source>
        <dbReference type="Proteomes" id="UP000036449"/>
    </source>
</evidence>
<dbReference type="Gene3D" id="2.60.98.20">
    <property type="entry name" value="Flagellar hook protein FlgE"/>
    <property type="match status" value="1"/>
</dbReference>
<comment type="function">
    <text evidence="5">A flexible structure which links the flagellar filament to the drive apparatus in the basal body.</text>
</comment>
<dbReference type="GO" id="GO:0005829">
    <property type="term" value="C:cytosol"/>
    <property type="evidence" value="ECO:0007669"/>
    <property type="project" value="TreeGrafter"/>
</dbReference>
<reference evidence="10 11" key="1">
    <citation type="submission" date="2015-03" db="EMBL/GenBank/DDBJ databases">
        <title>Genome sequencing of Methylobacterium tarhaniae DSM 25844.</title>
        <authorList>
            <person name="Chaudhry V."/>
            <person name="Patil P.B."/>
        </authorList>
    </citation>
    <scope>NUCLEOTIDE SEQUENCE [LARGE SCALE GENOMIC DNA]</scope>
    <source>
        <strain evidence="10 11">DSM 25844</strain>
    </source>
</reference>
<dbReference type="InterPro" id="IPR020013">
    <property type="entry name" value="Flagellar_FlgE/F/G"/>
</dbReference>
<dbReference type="GO" id="GO:0009424">
    <property type="term" value="C:bacterial-type flagellum hook"/>
    <property type="evidence" value="ECO:0007669"/>
    <property type="project" value="TreeGrafter"/>
</dbReference>
<evidence type="ECO:0000256" key="2">
    <source>
        <dbReference type="ARBA" id="ARBA00009677"/>
    </source>
</evidence>
<evidence type="ECO:0000256" key="3">
    <source>
        <dbReference type="ARBA" id="ARBA00019015"/>
    </source>
</evidence>
<dbReference type="NCBIfam" id="TIGR03506">
    <property type="entry name" value="FlgEFG_subfam"/>
    <property type="match status" value="1"/>
</dbReference>
<comment type="similarity">
    <text evidence="2 5">Belongs to the flagella basal body rod proteins family.</text>
</comment>
<keyword evidence="10" id="KW-0969">Cilium</keyword>
<evidence type="ECO:0000313" key="10">
    <source>
        <dbReference type="EMBL" id="KMO42240.1"/>
    </source>
</evidence>
<name>A0A0J6T472_9HYPH</name>
<protein>
    <recommendedName>
        <fullName evidence="3 5">Flagellar hook protein FlgE</fullName>
    </recommendedName>
</protein>
<keyword evidence="10" id="KW-0966">Cell projection</keyword>
<feature type="domain" description="Flagellar hook protein FlgE/F/G-like D1" evidence="9">
    <location>
        <begin position="85"/>
        <end position="127"/>
    </location>
</feature>
<evidence type="ECO:0000259" key="9">
    <source>
        <dbReference type="Pfam" id="PF22692"/>
    </source>
</evidence>
<evidence type="ECO:0000259" key="8">
    <source>
        <dbReference type="Pfam" id="PF07559"/>
    </source>
</evidence>
<dbReference type="InterPro" id="IPR053967">
    <property type="entry name" value="LlgE_F_G-like_D1"/>
</dbReference>
<feature type="domain" description="Flagellar hook protein FlgE D2" evidence="8">
    <location>
        <begin position="171"/>
        <end position="303"/>
    </location>
</feature>
<evidence type="ECO:0000259" key="6">
    <source>
        <dbReference type="Pfam" id="PF00460"/>
    </source>
</evidence>
<feature type="domain" description="Flagellar basal-body/hook protein C-terminal" evidence="7">
    <location>
        <begin position="383"/>
        <end position="427"/>
    </location>
</feature>
<gene>
    <name evidence="10" type="ORF">VQ03_11395</name>
</gene>
<dbReference type="InterPro" id="IPR001444">
    <property type="entry name" value="Flag_bb_rod_N"/>
</dbReference>
<organism evidence="10 11">
    <name type="scientific">Methylobacterium tarhaniae</name>
    <dbReference type="NCBI Taxonomy" id="1187852"/>
    <lineage>
        <taxon>Bacteria</taxon>
        <taxon>Pseudomonadati</taxon>
        <taxon>Pseudomonadota</taxon>
        <taxon>Alphaproteobacteria</taxon>
        <taxon>Hyphomicrobiales</taxon>
        <taxon>Methylobacteriaceae</taxon>
        <taxon>Methylobacterium</taxon>
    </lineage>
</organism>
<dbReference type="RefSeq" id="WP_048450990.1">
    <property type="nucleotide sequence ID" value="NZ_LABZ01000071.1"/>
</dbReference>
<dbReference type="EMBL" id="LABZ01000071">
    <property type="protein sequence ID" value="KMO42240.1"/>
    <property type="molecule type" value="Genomic_DNA"/>
</dbReference>
<dbReference type="Pfam" id="PF06429">
    <property type="entry name" value="Flg_bbr_C"/>
    <property type="match status" value="1"/>
</dbReference>
<dbReference type="PATRIC" id="fig|1187852.3.peg.6187"/>
<dbReference type="Pfam" id="PF22692">
    <property type="entry name" value="LlgE_F_G_D1"/>
    <property type="match status" value="1"/>
</dbReference>
<dbReference type="Pfam" id="PF00460">
    <property type="entry name" value="Flg_bb_rod"/>
    <property type="match status" value="1"/>
</dbReference>
<proteinExistence type="inferred from homology"/>
<dbReference type="InterPro" id="IPR037925">
    <property type="entry name" value="FlgE/F/G-like"/>
</dbReference>
<sequence length="429" mass="44077">MSLIGVLRTGVSGMNAQSNRISTVAENIQNSGTTGYKRSSAEFSSLLIADTAGGNYNSGSVETTVRRSVMEGGTINATTSKSDLAIDGNGFFVVNDPSGAPFLTRAGNFKIDASTNTFTNAAGMTLMGYSLLKGEPSPTLNSVADLVPVSLASINSRATPTTTGTLSGKLPVDAGVAGTGQYSKKYSLVTYDNVGKARTLDIYLAKATSSTWTISVYDAADTPTPSGTTPKLPFDPSNNNVLTPLATTTVGFNAQGGITGTQNGTSPATYTGEKSLDVTVPGGQPMALDLSALTQLAGDYSVSGSANGKAPAAVTGTSFDADGTVYATFDDGSRLAAFRLPIAKVPSPDNLEPRSGNVYRPSVTSGDIQVGFASQGGRGTVKSGALEQSNVDVSNELTAMIESQSVFTANSKVFTTGNEMLDTLMSLKR</sequence>
<feature type="domain" description="Flagellar basal body rod protein N-terminal" evidence="6">
    <location>
        <begin position="7"/>
        <end position="37"/>
    </location>
</feature>
<comment type="caution">
    <text evidence="10">The sequence shown here is derived from an EMBL/GenBank/DDBJ whole genome shotgun (WGS) entry which is preliminary data.</text>
</comment>
<dbReference type="Proteomes" id="UP000036449">
    <property type="component" value="Unassembled WGS sequence"/>
</dbReference>
<dbReference type="InterPro" id="IPR011491">
    <property type="entry name" value="FlgE_D2"/>
</dbReference>
<evidence type="ECO:0000256" key="5">
    <source>
        <dbReference type="RuleBase" id="RU362116"/>
    </source>
</evidence>
<keyword evidence="11" id="KW-1185">Reference proteome</keyword>
<evidence type="ECO:0000259" key="7">
    <source>
        <dbReference type="Pfam" id="PF06429"/>
    </source>
</evidence>
<comment type="subcellular location">
    <subcellularLocation>
        <location evidence="1 5">Bacterial flagellum basal body</location>
    </subcellularLocation>
</comment>
<accession>A0A0J6T472</accession>
<dbReference type="SUPFAM" id="SSF117143">
    <property type="entry name" value="Flagellar hook protein flgE"/>
    <property type="match status" value="1"/>
</dbReference>
<dbReference type="PANTHER" id="PTHR30435:SF1">
    <property type="entry name" value="FLAGELLAR HOOK PROTEIN FLGE"/>
    <property type="match status" value="1"/>
</dbReference>
<dbReference type="OrthoDB" id="8372879at2"/>
<evidence type="ECO:0000256" key="4">
    <source>
        <dbReference type="ARBA" id="ARBA00023143"/>
    </source>
</evidence>
<dbReference type="AlphaFoldDB" id="A0A0J6T472"/>
<dbReference type="GO" id="GO:0009425">
    <property type="term" value="C:bacterial-type flagellum basal body"/>
    <property type="evidence" value="ECO:0007669"/>
    <property type="project" value="UniProtKB-SubCell"/>
</dbReference>
<keyword evidence="10" id="KW-0282">Flagellum</keyword>
<evidence type="ECO:0000256" key="1">
    <source>
        <dbReference type="ARBA" id="ARBA00004117"/>
    </source>
</evidence>
<dbReference type="GO" id="GO:0071978">
    <property type="term" value="P:bacterial-type flagellum-dependent swarming motility"/>
    <property type="evidence" value="ECO:0007669"/>
    <property type="project" value="TreeGrafter"/>
</dbReference>
<dbReference type="Pfam" id="PF07559">
    <property type="entry name" value="FlgE_D2"/>
    <property type="match status" value="1"/>
</dbReference>
<dbReference type="InterPro" id="IPR037058">
    <property type="entry name" value="Falgellar_hook_FlgE_sf"/>
</dbReference>
<dbReference type="PANTHER" id="PTHR30435">
    <property type="entry name" value="FLAGELLAR PROTEIN"/>
    <property type="match status" value="1"/>
</dbReference>
<dbReference type="InterPro" id="IPR010930">
    <property type="entry name" value="Flg_bb/hook_C_dom"/>
</dbReference>